<evidence type="ECO:0000256" key="6">
    <source>
        <dbReference type="ARBA" id="ARBA00035266"/>
    </source>
</evidence>
<organism evidence="7 8">
    <name type="scientific">Micromonas commoda (strain RCC299 / NOUM17 / CCMP2709)</name>
    <name type="common">Picoplanktonic green alga</name>
    <dbReference type="NCBI Taxonomy" id="296587"/>
    <lineage>
        <taxon>Eukaryota</taxon>
        <taxon>Viridiplantae</taxon>
        <taxon>Chlorophyta</taxon>
        <taxon>Mamiellophyceae</taxon>
        <taxon>Mamiellales</taxon>
        <taxon>Mamiellaceae</taxon>
        <taxon>Micromonas</taxon>
    </lineage>
</organism>
<protein>
    <recommendedName>
        <fullName evidence="6">Small ribosomal subunit protein bS18c</fullName>
    </recommendedName>
</protein>
<gene>
    <name evidence="7" type="ORF">MICPUN_55483</name>
</gene>
<dbReference type="Proteomes" id="UP000002009">
    <property type="component" value="Chromosome 1"/>
</dbReference>
<keyword evidence="5" id="KW-0687">Ribonucleoprotein</keyword>
<evidence type="ECO:0000256" key="5">
    <source>
        <dbReference type="ARBA" id="ARBA00023274"/>
    </source>
</evidence>
<dbReference type="Gene3D" id="4.10.640.10">
    <property type="entry name" value="Ribosomal protein S18"/>
    <property type="match status" value="1"/>
</dbReference>
<dbReference type="RefSeq" id="XP_002507718.1">
    <property type="nucleotide sequence ID" value="XM_002507672.1"/>
</dbReference>
<accession>C1FEL1</accession>
<dbReference type="GO" id="GO:0005763">
    <property type="term" value="C:mitochondrial small ribosomal subunit"/>
    <property type="evidence" value="ECO:0007669"/>
    <property type="project" value="TreeGrafter"/>
</dbReference>
<keyword evidence="4" id="KW-0689">Ribosomal protein</keyword>
<reference evidence="7 8" key="1">
    <citation type="journal article" date="2009" name="Science">
        <title>Green evolution and dynamic adaptations revealed by genomes of the marine picoeukaryotes Micromonas.</title>
        <authorList>
            <person name="Worden A.Z."/>
            <person name="Lee J.H."/>
            <person name="Mock T."/>
            <person name="Rouze P."/>
            <person name="Simmons M.P."/>
            <person name="Aerts A.L."/>
            <person name="Allen A.E."/>
            <person name="Cuvelier M.L."/>
            <person name="Derelle E."/>
            <person name="Everett M.V."/>
            <person name="Foulon E."/>
            <person name="Grimwood J."/>
            <person name="Gundlach H."/>
            <person name="Henrissat B."/>
            <person name="Napoli C."/>
            <person name="McDonald S.M."/>
            <person name="Parker M.S."/>
            <person name="Rombauts S."/>
            <person name="Salamov A."/>
            <person name="Von Dassow P."/>
            <person name="Badger J.H."/>
            <person name="Coutinho P.M."/>
            <person name="Demir E."/>
            <person name="Dubchak I."/>
            <person name="Gentemann C."/>
            <person name="Eikrem W."/>
            <person name="Gready J.E."/>
            <person name="John U."/>
            <person name="Lanier W."/>
            <person name="Lindquist E.A."/>
            <person name="Lucas S."/>
            <person name="Mayer K.F."/>
            <person name="Moreau H."/>
            <person name="Not F."/>
            <person name="Otillar R."/>
            <person name="Panaud O."/>
            <person name="Pangilinan J."/>
            <person name="Paulsen I."/>
            <person name="Piegu B."/>
            <person name="Poliakov A."/>
            <person name="Robbens S."/>
            <person name="Schmutz J."/>
            <person name="Toulza E."/>
            <person name="Wyss T."/>
            <person name="Zelensky A."/>
            <person name="Zhou K."/>
            <person name="Armbrust E.V."/>
            <person name="Bhattacharya D."/>
            <person name="Goodenough U.W."/>
            <person name="Van de Peer Y."/>
            <person name="Grigoriev I.V."/>
        </authorList>
    </citation>
    <scope>NUCLEOTIDE SEQUENCE [LARGE SCALE GENOMIC DNA]</scope>
    <source>
        <strain evidence="8">RCC299 / NOUM17</strain>
    </source>
</reference>
<dbReference type="EMBL" id="CP001574">
    <property type="protein sequence ID" value="ACO68976.1"/>
    <property type="molecule type" value="Genomic_DNA"/>
</dbReference>
<comment type="similarity">
    <text evidence="1">Belongs to the bacterial ribosomal protein bS18 family.</text>
</comment>
<sequence length="237" mass="26428">MSLRRLVARTFGHSISQPTRLISPPAELLVRAFTDEGEFHAEVSISWHVAIEPTPSSFLTRAVSTFVTYFVPDVSLRSSLAVRRRAGDFIVPTKDSYVVDRSRLEIAGEGNKGVATKGGGGEWERVPTSRLYYPGQSYEADAIAPHIGLDKRSIERQAGSAPLRGSRAHRRLSNVLDYRNARLLNLFVSDAGKILPRRRSRLSAKVHRKAVKHIKTSRVMGISAMTERLQELTKPKK</sequence>
<dbReference type="AlphaFoldDB" id="C1FEL1"/>
<evidence type="ECO:0000313" key="8">
    <source>
        <dbReference type="Proteomes" id="UP000002009"/>
    </source>
</evidence>
<dbReference type="GO" id="GO:0003735">
    <property type="term" value="F:structural constituent of ribosome"/>
    <property type="evidence" value="ECO:0007669"/>
    <property type="project" value="InterPro"/>
</dbReference>
<dbReference type="GeneID" id="8250257"/>
<dbReference type="GO" id="GO:0006412">
    <property type="term" value="P:translation"/>
    <property type="evidence" value="ECO:0007669"/>
    <property type="project" value="InterPro"/>
</dbReference>
<evidence type="ECO:0000256" key="1">
    <source>
        <dbReference type="ARBA" id="ARBA00005589"/>
    </source>
</evidence>
<evidence type="ECO:0000313" key="7">
    <source>
        <dbReference type="EMBL" id="ACO68976.1"/>
    </source>
</evidence>
<dbReference type="Pfam" id="PF01084">
    <property type="entry name" value="Ribosomal_S18"/>
    <property type="match status" value="1"/>
</dbReference>
<evidence type="ECO:0000256" key="4">
    <source>
        <dbReference type="ARBA" id="ARBA00022980"/>
    </source>
</evidence>
<dbReference type="InterPro" id="IPR036870">
    <property type="entry name" value="Ribosomal_bS18_sf"/>
</dbReference>
<proteinExistence type="inferred from homology"/>
<name>C1FEL1_MICCC</name>
<evidence type="ECO:0000256" key="2">
    <source>
        <dbReference type="ARBA" id="ARBA00011458"/>
    </source>
</evidence>
<keyword evidence="3" id="KW-0694">RNA-binding</keyword>
<dbReference type="PANTHER" id="PTHR13479:SF40">
    <property type="entry name" value="SMALL RIBOSOMAL SUBUNIT PROTEIN BS18M"/>
    <property type="match status" value="1"/>
</dbReference>
<keyword evidence="8" id="KW-1185">Reference proteome</keyword>
<dbReference type="STRING" id="296587.C1FEL1"/>
<dbReference type="InParanoid" id="C1FEL1"/>
<dbReference type="SUPFAM" id="SSF46911">
    <property type="entry name" value="Ribosomal protein S18"/>
    <property type="match status" value="1"/>
</dbReference>
<dbReference type="OrthoDB" id="21463at2759"/>
<dbReference type="GO" id="GO:0070181">
    <property type="term" value="F:small ribosomal subunit rRNA binding"/>
    <property type="evidence" value="ECO:0007669"/>
    <property type="project" value="TreeGrafter"/>
</dbReference>
<dbReference type="PANTHER" id="PTHR13479">
    <property type="entry name" value="30S RIBOSOMAL PROTEIN S18"/>
    <property type="match status" value="1"/>
</dbReference>
<comment type="subunit">
    <text evidence="2">Part of the 30S ribosomal subunit.</text>
</comment>
<evidence type="ECO:0000256" key="3">
    <source>
        <dbReference type="ARBA" id="ARBA00022884"/>
    </source>
</evidence>
<dbReference type="InterPro" id="IPR001648">
    <property type="entry name" value="Ribosomal_bS18"/>
</dbReference>
<dbReference type="KEGG" id="mis:MICPUN_55483"/>